<dbReference type="GO" id="GO:0030046">
    <property type="term" value="P:parallel actin filament bundle assembly"/>
    <property type="evidence" value="ECO:0007669"/>
    <property type="project" value="TreeGrafter"/>
</dbReference>
<sequence>MSTKKVTEHIETAEEQMELFLWKYREISREEVRKMYNQFKKLDVTGRGELEEHEAMRMFEKRGSIKTARELRQLVVAMDQNSNHRLSLLEWLCAHFGKSYADLNDFVDEDARARALEEAMKAGEEAKAAEEAIKRAEQQKELQASLRAAALERESKMTGVAGMRAFFARQVENAGDVTKTNEQTIKEEFLRRKNLREAKAKLNSAIVDANRIKSAEEIAKEVKDANERRIAEEAAAEKKKMLDELAARAARKAALNAKWGGGGPKAADN</sequence>
<evidence type="ECO:0000313" key="3">
    <source>
        <dbReference type="EMBL" id="CAE0283675.1"/>
    </source>
</evidence>
<dbReference type="GO" id="GO:0051015">
    <property type="term" value="F:actin filament binding"/>
    <property type="evidence" value="ECO:0007669"/>
    <property type="project" value="TreeGrafter"/>
</dbReference>
<keyword evidence="1" id="KW-0106">Calcium</keyword>
<reference evidence="3" key="1">
    <citation type="submission" date="2021-01" db="EMBL/GenBank/DDBJ databases">
        <authorList>
            <person name="Corre E."/>
            <person name="Pelletier E."/>
            <person name="Niang G."/>
            <person name="Scheremetjew M."/>
            <person name="Finn R."/>
            <person name="Kale V."/>
            <person name="Holt S."/>
            <person name="Cochrane G."/>
            <person name="Meng A."/>
            <person name="Brown T."/>
            <person name="Cohen L."/>
        </authorList>
    </citation>
    <scope>NUCLEOTIDE SEQUENCE</scope>
    <source>
        <strain evidence="3">CCAP 955/1</strain>
    </source>
</reference>
<dbReference type="SUPFAM" id="SSF47473">
    <property type="entry name" value="EF-hand"/>
    <property type="match status" value="1"/>
</dbReference>
<dbReference type="InterPro" id="IPR011992">
    <property type="entry name" value="EF-hand-dom_pair"/>
</dbReference>
<accession>A0A7S3H305</accession>
<dbReference type="Gene3D" id="1.10.238.10">
    <property type="entry name" value="EF-hand"/>
    <property type="match status" value="1"/>
</dbReference>
<proteinExistence type="predicted"/>
<organism evidence="3">
    <name type="scientific">Spumella elongata</name>
    <dbReference type="NCBI Taxonomy" id="89044"/>
    <lineage>
        <taxon>Eukaryota</taxon>
        <taxon>Sar</taxon>
        <taxon>Stramenopiles</taxon>
        <taxon>Ochrophyta</taxon>
        <taxon>Chrysophyceae</taxon>
        <taxon>Chromulinales</taxon>
        <taxon>Chromulinaceae</taxon>
        <taxon>Spumella</taxon>
    </lineage>
</organism>
<feature type="coiled-coil region" evidence="2">
    <location>
        <begin position="112"/>
        <end position="146"/>
    </location>
</feature>
<dbReference type="GO" id="GO:0030863">
    <property type="term" value="C:cortical cytoskeleton"/>
    <property type="evidence" value="ECO:0007669"/>
    <property type="project" value="TreeGrafter"/>
</dbReference>
<evidence type="ECO:0008006" key="4">
    <source>
        <dbReference type="Google" id="ProtNLM"/>
    </source>
</evidence>
<protein>
    <recommendedName>
        <fullName evidence="4">Calmodulin</fullName>
    </recommendedName>
</protein>
<evidence type="ECO:0000256" key="1">
    <source>
        <dbReference type="ARBA" id="ARBA00022837"/>
    </source>
</evidence>
<dbReference type="AlphaFoldDB" id="A0A7S3H305"/>
<dbReference type="PROSITE" id="PS00018">
    <property type="entry name" value="EF_HAND_1"/>
    <property type="match status" value="1"/>
</dbReference>
<dbReference type="PANTHER" id="PTHR37009:SF2">
    <property type="entry name" value="TOLA PROTEIN"/>
    <property type="match status" value="1"/>
</dbReference>
<dbReference type="InterPro" id="IPR018247">
    <property type="entry name" value="EF_Hand_1_Ca_BS"/>
</dbReference>
<name>A0A7S3H305_9STRA</name>
<dbReference type="GO" id="GO:0051764">
    <property type="term" value="P:actin crosslink formation"/>
    <property type="evidence" value="ECO:0007669"/>
    <property type="project" value="TreeGrafter"/>
</dbReference>
<dbReference type="InterPro" id="IPR053356">
    <property type="entry name" value="Calcium-reg_actin-bundling"/>
</dbReference>
<dbReference type="EMBL" id="HBIC01025377">
    <property type="protein sequence ID" value="CAE0283675.1"/>
    <property type="molecule type" value="Transcribed_RNA"/>
</dbReference>
<evidence type="ECO:0000256" key="2">
    <source>
        <dbReference type="SAM" id="Coils"/>
    </source>
</evidence>
<gene>
    <name evidence="3" type="ORF">SELO1098_LOCUS12510</name>
</gene>
<feature type="coiled-coil region" evidence="2">
    <location>
        <begin position="192"/>
        <end position="248"/>
    </location>
</feature>
<keyword evidence="2" id="KW-0175">Coiled coil</keyword>
<dbReference type="PANTHER" id="PTHR37009">
    <property type="entry name" value="EF-HAND DOMAIN-CONTAINING PROTEIN"/>
    <property type="match status" value="1"/>
</dbReference>